<keyword evidence="2" id="KW-1185">Reference proteome</keyword>
<reference evidence="1 2" key="1">
    <citation type="journal article" date="2022" name="Syst. Appl. Microbiol.">
        <title>Rhodopirellula aestuarii sp. nov., a novel member of the genus Rhodopirellula isolated from brackish sediments collected in the Tagus River estuary, Portugal.</title>
        <authorList>
            <person name="Vitorino I.R."/>
            <person name="Klimek D."/>
            <person name="Calusinska M."/>
            <person name="Lobo-da-Cunha A."/>
            <person name="Vasconcelos V."/>
            <person name="Lage O.M."/>
        </authorList>
    </citation>
    <scope>NUCLEOTIDE SEQUENCE [LARGE SCALE GENOMIC DNA]</scope>
    <source>
        <strain evidence="1 2">ICT_H3.1</strain>
    </source>
</reference>
<protein>
    <submittedName>
        <fullName evidence="1">Uncharacterized protein</fullName>
    </submittedName>
</protein>
<proteinExistence type="predicted"/>
<dbReference type="EMBL" id="JAMQBK010000073">
    <property type="protein sequence ID" value="MCM2373932.1"/>
    <property type="molecule type" value="Genomic_DNA"/>
</dbReference>
<accession>A0ABT0UAA1</accession>
<evidence type="ECO:0000313" key="1">
    <source>
        <dbReference type="EMBL" id="MCM2373932.1"/>
    </source>
</evidence>
<sequence length="81" mass="8642">MIASNLPRSAEVELWLHCGGKRYELGQVGGDFAILTKHESIVGGEAVVETIIDGQSDCFPVGVIQSHSAESKRIIFSAPST</sequence>
<dbReference type="Proteomes" id="UP001202961">
    <property type="component" value="Unassembled WGS sequence"/>
</dbReference>
<evidence type="ECO:0000313" key="2">
    <source>
        <dbReference type="Proteomes" id="UP001202961"/>
    </source>
</evidence>
<name>A0ABT0UAA1_9BACT</name>
<organism evidence="1 2">
    <name type="scientific">Aporhodopirellula aestuarii</name>
    <dbReference type="NCBI Taxonomy" id="2950107"/>
    <lineage>
        <taxon>Bacteria</taxon>
        <taxon>Pseudomonadati</taxon>
        <taxon>Planctomycetota</taxon>
        <taxon>Planctomycetia</taxon>
        <taxon>Pirellulales</taxon>
        <taxon>Pirellulaceae</taxon>
        <taxon>Aporhodopirellula</taxon>
    </lineage>
</organism>
<comment type="caution">
    <text evidence="1">The sequence shown here is derived from an EMBL/GenBank/DDBJ whole genome shotgun (WGS) entry which is preliminary data.</text>
</comment>
<dbReference type="RefSeq" id="WP_250931810.1">
    <property type="nucleotide sequence ID" value="NZ_JAMQBK010000073.1"/>
</dbReference>
<gene>
    <name evidence="1" type="ORF">NB063_25230</name>
</gene>